<accession>A0A1E1K7C6</accession>
<feature type="region of interest" description="Disordered" evidence="1">
    <location>
        <begin position="1"/>
        <end position="152"/>
    </location>
</feature>
<evidence type="ECO:0000256" key="1">
    <source>
        <dbReference type="SAM" id="MobiDB-lite"/>
    </source>
</evidence>
<proteinExistence type="predicted"/>
<protein>
    <submittedName>
        <fullName evidence="2">Uncharacterized protein</fullName>
    </submittedName>
</protein>
<sequence>MAGIPVYTSSPMKASKPSATTPQTDAPGSQGEHIAPNAAPTTATASATSSYMPAQPTSVTFPAPTTAAQQRYAPLQPTATTKIDSQPPAPQPGAVPTPSSRSAVPPPPKAGESYQPHQTAAPVQSYPPQMSYPPAATYGSIPPSSTTSTTNAPSILFPVALPTAESAPRSSLEHPPGYHQNVYASELTSDQRRAQETEQANNSSVLGLSNQDKGSTGGFDSEGVWDTAKKWAQTAGEKISVAEAEVWKKINNE</sequence>
<dbReference type="STRING" id="914237.A0A1E1K7C6"/>
<feature type="compositionally biased region" description="Polar residues" evidence="1">
    <location>
        <begin position="7"/>
        <end position="27"/>
    </location>
</feature>
<evidence type="ECO:0000313" key="3">
    <source>
        <dbReference type="Proteomes" id="UP000178129"/>
    </source>
</evidence>
<dbReference type="Proteomes" id="UP000178129">
    <property type="component" value="Unassembled WGS sequence"/>
</dbReference>
<feature type="compositionally biased region" description="Polar residues" evidence="1">
    <location>
        <begin position="115"/>
        <end position="128"/>
    </location>
</feature>
<dbReference type="EMBL" id="FJUW01000007">
    <property type="protein sequence ID" value="CZS93987.1"/>
    <property type="molecule type" value="Genomic_DNA"/>
</dbReference>
<feature type="compositionally biased region" description="Polar residues" evidence="1">
    <location>
        <begin position="197"/>
        <end position="214"/>
    </location>
</feature>
<gene>
    <name evidence="2" type="ORF">RCO7_08105</name>
</gene>
<keyword evidence="3" id="KW-1185">Reference proteome</keyword>
<dbReference type="AlphaFoldDB" id="A0A1E1K7C6"/>
<feature type="region of interest" description="Disordered" evidence="1">
    <location>
        <begin position="164"/>
        <end position="222"/>
    </location>
</feature>
<organism evidence="2 3">
    <name type="scientific">Rhynchosporium graminicola</name>
    <dbReference type="NCBI Taxonomy" id="2792576"/>
    <lineage>
        <taxon>Eukaryota</taxon>
        <taxon>Fungi</taxon>
        <taxon>Dikarya</taxon>
        <taxon>Ascomycota</taxon>
        <taxon>Pezizomycotina</taxon>
        <taxon>Leotiomycetes</taxon>
        <taxon>Helotiales</taxon>
        <taxon>Ploettnerulaceae</taxon>
        <taxon>Rhynchosporium</taxon>
    </lineage>
</organism>
<feature type="compositionally biased region" description="Low complexity" evidence="1">
    <location>
        <begin position="35"/>
        <end position="54"/>
    </location>
</feature>
<dbReference type="InParanoid" id="A0A1E1K7C6"/>
<evidence type="ECO:0000313" key="2">
    <source>
        <dbReference type="EMBL" id="CZS93987.1"/>
    </source>
</evidence>
<reference evidence="3" key="1">
    <citation type="submission" date="2016-03" db="EMBL/GenBank/DDBJ databases">
        <authorList>
            <person name="Ploux O."/>
        </authorList>
    </citation>
    <scope>NUCLEOTIDE SEQUENCE [LARGE SCALE GENOMIC DNA]</scope>
    <source>
        <strain evidence="3">UK7</strain>
    </source>
</reference>
<comment type="caution">
    <text evidence="2">The sequence shown here is derived from an EMBL/GenBank/DDBJ whole genome shotgun (WGS) entry which is preliminary data.</text>
</comment>
<feature type="compositionally biased region" description="Low complexity" evidence="1">
    <location>
        <begin position="137"/>
        <end position="152"/>
    </location>
</feature>
<name>A0A1E1K7C6_9HELO</name>